<gene>
    <name evidence="3" type="ORF">F0L68_24830</name>
</gene>
<evidence type="ECO:0000256" key="1">
    <source>
        <dbReference type="ARBA" id="ARBA00023002"/>
    </source>
</evidence>
<dbReference type="Pfam" id="PF00171">
    <property type="entry name" value="Aldedh"/>
    <property type="match status" value="1"/>
</dbReference>
<dbReference type="Gene3D" id="3.40.605.10">
    <property type="entry name" value="Aldehyde Dehydrogenase, Chain A, domain 1"/>
    <property type="match status" value="1"/>
</dbReference>
<comment type="caution">
    <text evidence="3">The sequence shown here is derived from an EMBL/GenBank/DDBJ whole genome shotgun (WGS) entry which is preliminary data.</text>
</comment>
<dbReference type="PANTHER" id="PTHR43353:SF5">
    <property type="entry name" value="SUCCINATE-SEMIALDEHYDE DEHYDROGENASE, MITOCHONDRIAL"/>
    <property type="match status" value="1"/>
</dbReference>
<dbReference type="Gene3D" id="3.40.309.10">
    <property type="entry name" value="Aldehyde Dehydrogenase, Chain A, domain 2"/>
    <property type="match status" value="1"/>
</dbReference>
<sequence length="551" mass="59519">MTTPAGDTDDRTDHVTRPQTAVRHFPLYIGGDRVDTEERAYGMSVRAVLDPSGPETATLFRLLREGSEEELHAHPHVLCSVALATPELGQAALRAAAGAVPRLRAVPLEERLSCIQDLYEGFRAHRAELARILRMEGCPGRLVEAQFEVILDLVRAESLDQARSLLRQEIATARHTIVLQRQPDGVVCVDPPANAPLFGLIASLVLLAGNAVVVRVPRSCATSLSYALHNVIIPVLESRDVPAGAFNVLCADYEVTMQQWLDSPLVNTIYYFGSSEHGLALERRCVERGKKAILELSGNDGVLVWRDADLDYAAAALIEAFYASGQTCFSPKYAIVHPAVADELLDRLRAAASELRPGDPELSDTVLSPVLRATAFHRCLTEALDAGATMICGGRQVDLAGEPDPHGLFIEPTVIRVDGFELADTIAAVRAETFFPLLPVVVPEDGPDLLDRGIDFLNRNVYGLRNSLWAEDPMVIERFTNAVSNGGLLKVNDTHMGHAPHLPGLGGTGHSGGTHGEAAYPFLRASRLQAVAIATTRVHPREAVLGTAAGR</sequence>
<reference evidence="3 4" key="1">
    <citation type="submission" date="2019-09" db="EMBL/GenBank/DDBJ databases">
        <title>Goodfellowia gen. nov., a new genus of the Pseudonocardineae related to Actinoalloteichus, containing Goodfellowia coeruleoviolacea gen. nov., comb. nov. gen. nov., comb. nov.</title>
        <authorList>
            <person name="Labeda D."/>
        </authorList>
    </citation>
    <scope>NUCLEOTIDE SEQUENCE [LARGE SCALE GENOMIC DNA]</scope>
    <source>
        <strain evidence="3 4">AN110305</strain>
    </source>
</reference>
<dbReference type="InterPro" id="IPR015590">
    <property type="entry name" value="Aldehyde_DH_dom"/>
</dbReference>
<feature type="domain" description="Aldehyde dehydrogenase" evidence="2">
    <location>
        <begin position="74"/>
        <end position="517"/>
    </location>
</feature>
<evidence type="ECO:0000313" key="3">
    <source>
        <dbReference type="EMBL" id="KAA2257527.1"/>
    </source>
</evidence>
<dbReference type="AlphaFoldDB" id="A0A5B2X2L1"/>
<evidence type="ECO:0000313" key="4">
    <source>
        <dbReference type="Proteomes" id="UP000323454"/>
    </source>
</evidence>
<dbReference type="OrthoDB" id="3284578at2"/>
<dbReference type="PANTHER" id="PTHR43353">
    <property type="entry name" value="SUCCINATE-SEMIALDEHYDE DEHYDROGENASE, MITOCHONDRIAL"/>
    <property type="match status" value="1"/>
</dbReference>
<dbReference type="SUPFAM" id="SSF53720">
    <property type="entry name" value="ALDH-like"/>
    <property type="match status" value="1"/>
</dbReference>
<dbReference type="EMBL" id="VUOB01000045">
    <property type="protein sequence ID" value="KAA2257527.1"/>
    <property type="molecule type" value="Genomic_DNA"/>
</dbReference>
<proteinExistence type="predicted"/>
<dbReference type="InterPro" id="IPR050740">
    <property type="entry name" value="Aldehyde_DH_Superfamily"/>
</dbReference>
<organism evidence="3 4">
    <name type="scientific">Solihabitans fulvus</name>
    <dbReference type="NCBI Taxonomy" id="1892852"/>
    <lineage>
        <taxon>Bacteria</taxon>
        <taxon>Bacillati</taxon>
        <taxon>Actinomycetota</taxon>
        <taxon>Actinomycetes</taxon>
        <taxon>Pseudonocardiales</taxon>
        <taxon>Pseudonocardiaceae</taxon>
        <taxon>Solihabitans</taxon>
    </lineage>
</organism>
<accession>A0A5B2X2L1</accession>
<protein>
    <submittedName>
        <fullName evidence="3">Aldehyde dehydrogenase</fullName>
    </submittedName>
</protein>
<dbReference type="InterPro" id="IPR016161">
    <property type="entry name" value="Ald_DH/histidinol_DH"/>
</dbReference>
<keyword evidence="4" id="KW-1185">Reference proteome</keyword>
<dbReference type="RefSeq" id="WP_149852206.1">
    <property type="nucleotide sequence ID" value="NZ_VUOB01000045.1"/>
</dbReference>
<keyword evidence="1" id="KW-0560">Oxidoreductase</keyword>
<name>A0A5B2X2L1_9PSEU</name>
<evidence type="ECO:0000259" key="2">
    <source>
        <dbReference type="Pfam" id="PF00171"/>
    </source>
</evidence>
<dbReference type="GO" id="GO:0016620">
    <property type="term" value="F:oxidoreductase activity, acting on the aldehyde or oxo group of donors, NAD or NADP as acceptor"/>
    <property type="evidence" value="ECO:0007669"/>
    <property type="project" value="InterPro"/>
</dbReference>
<dbReference type="InterPro" id="IPR016163">
    <property type="entry name" value="Ald_DH_C"/>
</dbReference>
<reference evidence="3 4" key="2">
    <citation type="submission" date="2019-09" db="EMBL/GenBank/DDBJ databases">
        <authorList>
            <person name="Jin C."/>
        </authorList>
    </citation>
    <scope>NUCLEOTIDE SEQUENCE [LARGE SCALE GENOMIC DNA]</scope>
    <source>
        <strain evidence="3 4">AN110305</strain>
    </source>
</reference>
<dbReference type="Proteomes" id="UP000323454">
    <property type="component" value="Unassembled WGS sequence"/>
</dbReference>
<dbReference type="InterPro" id="IPR016162">
    <property type="entry name" value="Ald_DH_N"/>
</dbReference>